<organism evidence="3 4">
    <name type="scientific">Sulfoacidibacillus thermotolerans</name>
    <name type="common">Acidibacillus sulfuroxidans</name>
    <dbReference type="NCBI Taxonomy" id="1765684"/>
    <lineage>
        <taxon>Bacteria</taxon>
        <taxon>Bacillati</taxon>
        <taxon>Bacillota</taxon>
        <taxon>Bacilli</taxon>
        <taxon>Bacillales</taxon>
        <taxon>Alicyclobacillaceae</taxon>
        <taxon>Sulfoacidibacillus</taxon>
    </lineage>
</organism>
<protein>
    <recommendedName>
        <fullName evidence="2">Flavin reductase like domain-containing protein</fullName>
    </recommendedName>
</protein>
<reference evidence="3 4" key="1">
    <citation type="submission" date="2016-11" db="EMBL/GenBank/DDBJ databases">
        <title>Comparative genomics of Acidibacillus ferroxidans species.</title>
        <authorList>
            <person name="Oliveira G."/>
            <person name="Nunes G."/>
            <person name="Oliveira R."/>
            <person name="Araujo F."/>
            <person name="Salim A."/>
            <person name="Scholte L."/>
            <person name="Morais D."/>
            <person name="Nancucheo I."/>
            <person name="Johnson D.B."/>
            <person name="Grail B."/>
            <person name="Bittencourt J."/>
            <person name="Valadares R."/>
        </authorList>
    </citation>
    <scope>NUCLEOTIDE SEQUENCE [LARGE SCALE GENOMIC DNA]</scope>
    <source>
        <strain evidence="3 4">Y002</strain>
    </source>
</reference>
<dbReference type="Proteomes" id="UP000245380">
    <property type="component" value="Unassembled WGS sequence"/>
</dbReference>
<keyword evidence="1" id="KW-0560">Oxidoreductase</keyword>
<proteinExistence type="predicted"/>
<dbReference type="InterPro" id="IPR012349">
    <property type="entry name" value="Split_barrel_FMN-bd"/>
</dbReference>
<dbReference type="GO" id="GO:0010181">
    <property type="term" value="F:FMN binding"/>
    <property type="evidence" value="ECO:0007669"/>
    <property type="project" value="InterPro"/>
</dbReference>
<dbReference type="PANTHER" id="PTHR30466:SF1">
    <property type="entry name" value="FMN REDUCTASE (NADH) RUTF"/>
    <property type="match status" value="1"/>
</dbReference>
<evidence type="ECO:0000259" key="2">
    <source>
        <dbReference type="SMART" id="SM00903"/>
    </source>
</evidence>
<evidence type="ECO:0000313" key="3">
    <source>
        <dbReference type="EMBL" id="PWI57485.1"/>
    </source>
</evidence>
<dbReference type="SMART" id="SM00903">
    <property type="entry name" value="Flavin_Reduct"/>
    <property type="match status" value="1"/>
</dbReference>
<name>A0A2U3D878_SULT2</name>
<dbReference type="Gene3D" id="2.30.110.10">
    <property type="entry name" value="Electron Transport, Fmn-binding Protein, Chain A"/>
    <property type="match status" value="1"/>
</dbReference>
<dbReference type="AlphaFoldDB" id="A0A2U3D878"/>
<gene>
    <name evidence="3" type="ORF">BM613_08410</name>
</gene>
<dbReference type="GO" id="GO:0006208">
    <property type="term" value="P:pyrimidine nucleobase catabolic process"/>
    <property type="evidence" value="ECO:0007669"/>
    <property type="project" value="TreeGrafter"/>
</dbReference>
<dbReference type="InterPro" id="IPR002563">
    <property type="entry name" value="Flavin_Rdtase-like_dom"/>
</dbReference>
<feature type="domain" description="Flavin reductase like" evidence="2">
    <location>
        <begin position="19"/>
        <end position="163"/>
    </location>
</feature>
<evidence type="ECO:0000313" key="4">
    <source>
        <dbReference type="Proteomes" id="UP000245380"/>
    </source>
</evidence>
<dbReference type="PANTHER" id="PTHR30466">
    <property type="entry name" value="FLAVIN REDUCTASE"/>
    <property type="match status" value="1"/>
</dbReference>
<sequence>MEVNKVTTALDSTTLRRVLGLFATGVTVIVAGSAERAHAMTANSFTSVSLDPPLILICVQHANKMAGLLETGSHFTVNFLAQDQEQISRYFSGNKKMGDTPDFELIPWCEGSRLAECLCSLSCQVEHVFSAGDHVIFLSRVQSIYEKVSEQAPLLFWKGRYQQLAMRE</sequence>
<dbReference type="EMBL" id="MPDK01000012">
    <property type="protein sequence ID" value="PWI57485.1"/>
    <property type="molecule type" value="Genomic_DNA"/>
</dbReference>
<evidence type="ECO:0000256" key="1">
    <source>
        <dbReference type="ARBA" id="ARBA00023002"/>
    </source>
</evidence>
<keyword evidence="4" id="KW-1185">Reference proteome</keyword>
<dbReference type="GO" id="GO:0042602">
    <property type="term" value="F:riboflavin reductase (NADPH) activity"/>
    <property type="evidence" value="ECO:0007669"/>
    <property type="project" value="TreeGrafter"/>
</dbReference>
<dbReference type="Pfam" id="PF01613">
    <property type="entry name" value="Flavin_Reduct"/>
    <property type="match status" value="1"/>
</dbReference>
<dbReference type="InterPro" id="IPR050268">
    <property type="entry name" value="NADH-dep_flavin_reductase"/>
</dbReference>
<dbReference type="OrthoDB" id="9792858at2"/>
<accession>A0A2U3D878</accession>
<comment type="caution">
    <text evidence="3">The sequence shown here is derived from an EMBL/GenBank/DDBJ whole genome shotgun (WGS) entry which is preliminary data.</text>
</comment>
<dbReference type="SUPFAM" id="SSF50475">
    <property type="entry name" value="FMN-binding split barrel"/>
    <property type="match status" value="1"/>
</dbReference>